<evidence type="ECO:0000313" key="1">
    <source>
        <dbReference type="EMBL" id="KAF3489532.1"/>
    </source>
</evidence>
<name>A0A8S9N6Y0_BRACR</name>
<dbReference type="InterPro" id="IPR046848">
    <property type="entry name" value="E_motif"/>
</dbReference>
<dbReference type="GO" id="GO:0003723">
    <property type="term" value="F:RNA binding"/>
    <property type="evidence" value="ECO:0007669"/>
    <property type="project" value="InterPro"/>
</dbReference>
<dbReference type="PANTHER" id="PTHR47926">
    <property type="entry name" value="PENTATRICOPEPTIDE REPEAT-CONTAINING PROTEIN"/>
    <property type="match status" value="1"/>
</dbReference>
<reference evidence="1" key="1">
    <citation type="submission" date="2019-12" db="EMBL/GenBank/DDBJ databases">
        <title>Genome sequencing and annotation of Brassica cretica.</title>
        <authorList>
            <person name="Studholme D.J."/>
            <person name="Sarris P."/>
        </authorList>
    </citation>
    <scope>NUCLEOTIDE SEQUENCE</scope>
    <source>
        <strain evidence="1">PFS-109/04</strain>
        <tissue evidence="1">Leaf</tissue>
    </source>
</reference>
<sequence>MSFKASRFYIVPLFLLELNPGETSGHVQMSNLYASSGRWDTVMEVRAQRVSKKPGCSMTEVDGAVHEFLAGEGLINH</sequence>
<dbReference type="Pfam" id="PF20431">
    <property type="entry name" value="E_motif"/>
    <property type="match status" value="1"/>
</dbReference>
<protein>
    <submittedName>
        <fullName evidence="1">Uncharacterized protein</fullName>
    </submittedName>
</protein>
<dbReference type="GO" id="GO:0009451">
    <property type="term" value="P:RNA modification"/>
    <property type="evidence" value="ECO:0007669"/>
    <property type="project" value="InterPro"/>
</dbReference>
<dbReference type="AlphaFoldDB" id="A0A8S9N6Y0"/>
<evidence type="ECO:0000313" key="2">
    <source>
        <dbReference type="Proteomes" id="UP000712600"/>
    </source>
</evidence>
<organism evidence="1 2">
    <name type="scientific">Brassica cretica</name>
    <name type="common">Mustard</name>
    <dbReference type="NCBI Taxonomy" id="69181"/>
    <lineage>
        <taxon>Eukaryota</taxon>
        <taxon>Viridiplantae</taxon>
        <taxon>Streptophyta</taxon>
        <taxon>Embryophyta</taxon>
        <taxon>Tracheophyta</taxon>
        <taxon>Spermatophyta</taxon>
        <taxon>Magnoliopsida</taxon>
        <taxon>eudicotyledons</taxon>
        <taxon>Gunneridae</taxon>
        <taxon>Pentapetalae</taxon>
        <taxon>rosids</taxon>
        <taxon>malvids</taxon>
        <taxon>Brassicales</taxon>
        <taxon>Brassicaceae</taxon>
        <taxon>Brassiceae</taxon>
        <taxon>Brassica</taxon>
    </lineage>
</organism>
<comment type="caution">
    <text evidence="1">The sequence shown here is derived from an EMBL/GenBank/DDBJ whole genome shotgun (WGS) entry which is preliminary data.</text>
</comment>
<dbReference type="PANTHER" id="PTHR47926:SF436">
    <property type="entry name" value="PENTATRICOPEPTIDE REPEAT-CONTAINING PROTEIN ELI1, CHLOROPLASTIC-LIKE ISOFORM X2"/>
    <property type="match status" value="1"/>
</dbReference>
<proteinExistence type="predicted"/>
<gene>
    <name evidence="1" type="ORF">F2Q69_00057012</name>
</gene>
<dbReference type="EMBL" id="QGKX02002183">
    <property type="protein sequence ID" value="KAF3489532.1"/>
    <property type="molecule type" value="Genomic_DNA"/>
</dbReference>
<dbReference type="Proteomes" id="UP000712600">
    <property type="component" value="Unassembled WGS sequence"/>
</dbReference>
<dbReference type="InterPro" id="IPR046960">
    <property type="entry name" value="PPR_At4g14850-like_plant"/>
</dbReference>
<accession>A0A8S9N6Y0</accession>